<evidence type="ECO:0000256" key="1">
    <source>
        <dbReference type="ARBA" id="ARBA00004162"/>
    </source>
</evidence>
<feature type="domain" description="Phage shock protein PspC N-terminal" evidence="7">
    <location>
        <begin position="4"/>
        <end position="61"/>
    </location>
</feature>
<keyword evidence="3 6" id="KW-0812">Transmembrane</keyword>
<dbReference type="AlphaFoldDB" id="A0A0P6XGK5"/>
<evidence type="ECO:0000256" key="2">
    <source>
        <dbReference type="ARBA" id="ARBA00022475"/>
    </source>
</evidence>
<reference evidence="8 9" key="1">
    <citation type="submission" date="2015-07" db="EMBL/GenBank/DDBJ databases">
        <title>Genome sequence of Leptolinea tardivitalis DSM 16556.</title>
        <authorList>
            <person name="Hemp J."/>
            <person name="Ward L.M."/>
            <person name="Pace L.A."/>
            <person name="Fischer W.W."/>
        </authorList>
    </citation>
    <scope>NUCLEOTIDE SEQUENCE [LARGE SCALE GENOMIC DNA]</scope>
    <source>
        <strain evidence="8 9">YMTK-2</strain>
    </source>
</reference>
<keyword evidence="9" id="KW-1185">Reference proteome</keyword>
<proteinExistence type="predicted"/>
<dbReference type="Pfam" id="PF04024">
    <property type="entry name" value="PspC"/>
    <property type="match status" value="1"/>
</dbReference>
<dbReference type="GO" id="GO:0005886">
    <property type="term" value="C:plasma membrane"/>
    <property type="evidence" value="ECO:0007669"/>
    <property type="project" value="UniProtKB-SubCell"/>
</dbReference>
<feature type="transmembrane region" description="Helical" evidence="6">
    <location>
        <begin position="35"/>
        <end position="58"/>
    </location>
</feature>
<evidence type="ECO:0000256" key="6">
    <source>
        <dbReference type="SAM" id="Phobius"/>
    </source>
</evidence>
<dbReference type="OrthoDB" id="166925at2"/>
<accession>A0A0P6XGK5</accession>
<gene>
    <name evidence="8" type="ORF">ADM99_13615</name>
</gene>
<keyword evidence="2" id="KW-1003">Cell membrane</keyword>
<sequence>MEAKKLYRSIKNKMLGGVAAGLGEYLNIDPTLVRLGFIALALLGGPGIVIYLIMWVVVPEEPVDLPPAQ</sequence>
<evidence type="ECO:0000313" key="9">
    <source>
        <dbReference type="Proteomes" id="UP000050430"/>
    </source>
</evidence>
<protein>
    <recommendedName>
        <fullName evidence="7">Phage shock protein PspC N-terminal domain-containing protein</fullName>
    </recommendedName>
</protein>
<dbReference type="InterPro" id="IPR052027">
    <property type="entry name" value="PspC"/>
</dbReference>
<dbReference type="RefSeq" id="WP_062422073.1">
    <property type="nucleotide sequence ID" value="NZ_BBYA01000010.1"/>
</dbReference>
<name>A0A0P6XGK5_9CHLR</name>
<evidence type="ECO:0000313" key="8">
    <source>
        <dbReference type="EMBL" id="KPL70219.1"/>
    </source>
</evidence>
<dbReference type="Proteomes" id="UP000050430">
    <property type="component" value="Unassembled WGS sequence"/>
</dbReference>
<keyword evidence="4 6" id="KW-1133">Transmembrane helix</keyword>
<dbReference type="STRING" id="229920.ADM99_13615"/>
<dbReference type="EMBL" id="LGCK01000014">
    <property type="protein sequence ID" value="KPL70219.1"/>
    <property type="molecule type" value="Genomic_DNA"/>
</dbReference>
<dbReference type="InterPro" id="IPR007168">
    <property type="entry name" value="Phageshock_PspC_N"/>
</dbReference>
<organism evidence="8 9">
    <name type="scientific">Leptolinea tardivitalis</name>
    <dbReference type="NCBI Taxonomy" id="229920"/>
    <lineage>
        <taxon>Bacteria</taxon>
        <taxon>Bacillati</taxon>
        <taxon>Chloroflexota</taxon>
        <taxon>Anaerolineae</taxon>
        <taxon>Anaerolineales</taxon>
        <taxon>Anaerolineaceae</taxon>
        <taxon>Leptolinea</taxon>
    </lineage>
</organism>
<comment type="subcellular location">
    <subcellularLocation>
        <location evidence="1">Cell membrane</location>
        <topology evidence="1">Single-pass membrane protein</topology>
    </subcellularLocation>
</comment>
<evidence type="ECO:0000256" key="5">
    <source>
        <dbReference type="ARBA" id="ARBA00023136"/>
    </source>
</evidence>
<evidence type="ECO:0000256" key="3">
    <source>
        <dbReference type="ARBA" id="ARBA00022692"/>
    </source>
</evidence>
<dbReference type="PANTHER" id="PTHR33885">
    <property type="entry name" value="PHAGE SHOCK PROTEIN C"/>
    <property type="match status" value="1"/>
</dbReference>
<keyword evidence="5 6" id="KW-0472">Membrane</keyword>
<evidence type="ECO:0000256" key="4">
    <source>
        <dbReference type="ARBA" id="ARBA00022989"/>
    </source>
</evidence>
<evidence type="ECO:0000259" key="7">
    <source>
        <dbReference type="Pfam" id="PF04024"/>
    </source>
</evidence>
<dbReference type="PANTHER" id="PTHR33885:SF3">
    <property type="entry name" value="PHAGE SHOCK PROTEIN C"/>
    <property type="match status" value="1"/>
</dbReference>
<comment type="caution">
    <text evidence="8">The sequence shown here is derived from an EMBL/GenBank/DDBJ whole genome shotgun (WGS) entry which is preliminary data.</text>
</comment>